<keyword evidence="1" id="KW-0560">Oxidoreductase</keyword>
<accession>A0A514LI44</accession>
<dbReference type="PANTHER" id="PTHR43818:SF11">
    <property type="entry name" value="BCDNA.GH03377"/>
    <property type="match status" value="1"/>
</dbReference>
<dbReference type="EMBL" id="CP035485">
    <property type="protein sequence ID" value="QDI91195.1"/>
    <property type="molecule type" value="Genomic_DNA"/>
</dbReference>
<gene>
    <name evidence="4" type="ORF">EPH95_08340</name>
</gene>
<dbReference type="GO" id="GO:0000166">
    <property type="term" value="F:nucleotide binding"/>
    <property type="evidence" value="ECO:0007669"/>
    <property type="project" value="InterPro"/>
</dbReference>
<sequence>MGYIRVGLIGYKFMGKAHTQAYKNTNFYFEPQDPFQLKVICGRNEESVKEAAFTYGWESYETDWRSVIERDDIDLIDIGTPSNTHKDIAIAAAKAGKHVLTEKPMALSVRDAKEMLKAVTDTGVQHMVSFNYRRVPAIALAKRMISEGRIGRVYHIRAHYLQDWLANPQSPFAWRLDKNIAGSGAHGDLNAHIVDLTRHLVGEFDEVVGMSETFVKERPIDNGEGKRDVTVDDTTLFLARFDNGAVGNFEATRYATGRKNHEYIEINGSMGSIVFNFERMNELQFFSKEDDHHLQGYRNILVTEPEAHEYMNAWWPPGHLIGYEHAFTHQASDFARAISQQQPVYPNFEDGLRCQQVLEAVDHSILSRTWEKVEKSNDVGRTRER</sequence>
<keyword evidence="5" id="KW-1185">Reference proteome</keyword>
<dbReference type="Gene3D" id="3.30.360.10">
    <property type="entry name" value="Dihydrodipicolinate Reductase, domain 2"/>
    <property type="match status" value="1"/>
</dbReference>
<feature type="domain" description="Gfo/Idh/MocA-like oxidoreductase N-terminal" evidence="2">
    <location>
        <begin position="4"/>
        <end position="129"/>
    </location>
</feature>
<proteinExistence type="predicted"/>
<dbReference type="KEGG" id="sale:EPH95_08340"/>
<protein>
    <submittedName>
        <fullName evidence="4">Gfo/Idh/MocA family oxidoreductase</fullName>
    </submittedName>
</protein>
<dbReference type="GO" id="GO:0016491">
    <property type="term" value="F:oxidoreductase activity"/>
    <property type="evidence" value="ECO:0007669"/>
    <property type="project" value="UniProtKB-KW"/>
</dbReference>
<dbReference type="InterPro" id="IPR050463">
    <property type="entry name" value="Gfo/Idh/MocA_oxidrdct_glycsds"/>
</dbReference>
<dbReference type="Pfam" id="PF22725">
    <property type="entry name" value="GFO_IDH_MocA_C3"/>
    <property type="match status" value="1"/>
</dbReference>
<dbReference type="PANTHER" id="PTHR43818">
    <property type="entry name" value="BCDNA.GH03377"/>
    <property type="match status" value="1"/>
</dbReference>
<dbReference type="SUPFAM" id="SSF55347">
    <property type="entry name" value="Glyceraldehyde-3-phosphate dehydrogenase-like, C-terminal domain"/>
    <property type="match status" value="1"/>
</dbReference>
<dbReference type="Proteomes" id="UP000319756">
    <property type="component" value="Chromosome"/>
</dbReference>
<dbReference type="InterPro" id="IPR055170">
    <property type="entry name" value="GFO_IDH_MocA-like_dom"/>
</dbReference>
<feature type="domain" description="GFO/IDH/MocA-like oxidoreductase" evidence="3">
    <location>
        <begin position="140"/>
        <end position="274"/>
    </location>
</feature>
<dbReference type="OrthoDB" id="9815825at2"/>
<evidence type="ECO:0000313" key="4">
    <source>
        <dbReference type="EMBL" id="QDI91195.1"/>
    </source>
</evidence>
<dbReference type="Pfam" id="PF01408">
    <property type="entry name" value="GFO_IDH_MocA"/>
    <property type="match status" value="1"/>
</dbReference>
<organism evidence="4 5">
    <name type="scientific">Salicibibacter halophilus</name>
    <dbReference type="NCBI Taxonomy" id="2502791"/>
    <lineage>
        <taxon>Bacteria</taxon>
        <taxon>Bacillati</taxon>
        <taxon>Bacillota</taxon>
        <taxon>Bacilli</taxon>
        <taxon>Bacillales</taxon>
        <taxon>Bacillaceae</taxon>
        <taxon>Salicibibacter</taxon>
    </lineage>
</organism>
<evidence type="ECO:0000256" key="1">
    <source>
        <dbReference type="ARBA" id="ARBA00023002"/>
    </source>
</evidence>
<dbReference type="AlphaFoldDB" id="A0A514LI44"/>
<dbReference type="SUPFAM" id="SSF51735">
    <property type="entry name" value="NAD(P)-binding Rossmann-fold domains"/>
    <property type="match status" value="1"/>
</dbReference>
<dbReference type="Gene3D" id="3.40.50.720">
    <property type="entry name" value="NAD(P)-binding Rossmann-like Domain"/>
    <property type="match status" value="1"/>
</dbReference>
<dbReference type="InterPro" id="IPR000683">
    <property type="entry name" value="Gfo/Idh/MocA-like_OxRdtase_N"/>
</dbReference>
<evidence type="ECO:0000313" key="5">
    <source>
        <dbReference type="Proteomes" id="UP000319756"/>
    </source>
</evidence>
<dbReference type="RefSeq" id="WP_142089049.1">
    <property type="nucleotide sequence ID" value="NZ_CP035485.1"/>
</dbReference>
<evidence type="ECO:0000259" key="2">
    <source>
        <dbReference type="Pfam" id="PF01408"/>
    </source>
</evidence>
<dbReference type="InterPro" id="IPR036291">
    <property type="entry name" value="NAD(P)-bd_dom_sf"/>
</dbReference>
<reference evidence="5" key="1">
    <citation type="submission" date="2019-01" db="EMBL/GenBank/DDBJ databases">
        <title>Genomic analysis of Salicibibacter sp. NKC3-5.</title>
        <authorList>
            <person name="Oh Y.J."/>
        </authorList>
    </citation>
    <scope>NUCLEOTIDE SEQUENCE [LARGE SCALE GENOMIC DNA]</scope>
    <source>
        <strain evidence="5">NKC3-5</strain>
    </source>
</reference>
<evidence type="ECO:0000259" key="3">
    <source>
        <dbReference type="Pfam" id="PF22725"/>
    </source>
</evidence>
<name>A0A514LI44_9BACI</name>